<comment type="caution">
    <text evidence="6">The sequence shown here is derived from an EMBL/GenBank/DDBJ whole genome shotgun (WGS) entry which is preliminary data.</text>
</comment>
<dbReference type="EMBL" id="JAVREP010000004">
    <property type="protein sequence ID" value="MDT0328555.1"/>
    <property type="molecule type" value="Genomic_DNA"/>
</dbReference>
<gene>
    <name evidence="6" type="ORF">RM479_09025</name>
</gene>
<feature type="transmembrane region" description="Helical" evidence="5">
    <location>
        <begin position="70"/>
        <end position="87"/>
    </location>
</feature>
<feature type="transmembrane region" description="Helical" evidence="5">
    <location>
        <begin position="99"/>
        <end position="119"/>
    </location>
</feature>
<evidence type="ECO:0000256" key="2">
    <source>
        <dbReference type="ARBA" id="ARBA00022692"/>
    </source>
</evidence>
<dbReference type="RefSeq" id="WP_311511267.1">
    <property type="nucleotide sequence ID" value="NZ_JAVREP010000004.1"/>
</dbReference>
<evidence type="ECO:0000256" key="5">
    <source>
        <dbReference type="SAM" id="Phobius"/>
    </source>
</evidence>
<reference evidence="7" key="1">
    <citation type="submission" date="2023-07" db="EMBL/GenBank/DDBJ databases">
        <title>30 novel species of actinomycetes from the DSMZ collection.</title>
        <authorList>
            <person name="Nouioui I."/>
        </authorList>
    </citation>
    <scope>NUCLEOTIDE SEQUENCE [LARGE SCALE GENOMIC DNA]</scope>
    <source>
        <strain evidence="7">DSM 44743</strain>
    </source>
</reference>
<name>A0ABU2M7E8_9ACTN</name>
<evidence type="ECO:0000313" key="7">
    <source>
        <dbReference type="Proteomes" id="UP001183390"/>
    </source>
</evidence>
<dbReference type="Proteomes" id="UP001183390">
    <property type="component" value="Unassembled WGS sequence"/>
</dbReference>
<feature type="transmembrane region" description="Helical" evidence="5">
    <location>
        <begin position="47"/>
        <end position="64"/>
    </location>
</feature>
<dbReference type="Pfam" id="PF13564">
    <property type="entry name" value="DoxX_2"/>
    <property type="match status" value="1"/>
</dbReference>
<keyword evidence="7" id="KW-1185">Reference proteome</keyword>
<proteinExistence type="predicted"/>
<protein>
    <submittedName>
        <fullName evidence="6">DoxX family protein</fullName>
    </submittedName>
</protein>
<keyword evidence="3 5" id="KW-1133">Transmembrane helix</keyword>
<accession>A0ABU2M7E8</accession>
<evidence type="ECO:0000256" key="1">
    <source>
        <dbReference type="ARBA" id="ARBA00004141"/>
    </source>
</evidence>
<keyword evidence="4 5" id="KW-0472">Membrane</keyword>
<evidence type="ECO:0000313" key="6">
    <source>
        <dbReference type="EMBL" id="MDT0328555.1"/>
    </source>
</evidence>
<dbReference type="InterPro" id="IPR032808">
    <property type="entry name" value="DoxX"/>
</dbReference>
<evidence type="ECO:0000256" key="4">
    <source>
        <dbReference type="ARBA" id="ARBA00023136"/>
    </source>
</evidence>
<feature type="transmembrane region" description="Helical" evidence="5">
    <location>
        <begin position="6"/>
        <end position="26"/>
    </location>
</feature>
<comment type="subcellular location">
    <subcellularLocation>
        <location evidence="1">Membrane</location>
        <topology evidence="1">Multi-pass membrane protein</topology>
    </subcellularLocation>
</comment>
<organism evidence="6 7">
    <name type="scientific">Nocardiopsis lambiniae</name>
    <dbReference type="NCBI Taxonomy" id="3075539"/>
    <lineage>
        <taxon>Bacteria</taxon>
        <taxon>Bacillati</taxon>
        <taxon>Actinomycetota</taxon>
        <taxon>Actinomycetes</taxon>
        <taxon>Streptosporangiales</taxon>
        <taxon>Nocardiopsidaceae</taxon>
        <taxon>Nocardiopsis</taxon>
    </lineage>
</organism>
<keyword evidence="2 5" id="KW-0812">Transmembrane</keyword>
<evidence type="ECO:0000256" key="3">
    <source>
        <dbReference type="ARBA" id="ARBA00022989"/>
    </source>
</evidence>
<sequence>MNVVFVILTVLLAVFFLALGTAKILARPQMRLLAEKSGFSVGAYRGIGVLEAAGGVGLLLGLAVPPLGGLAGTGLLLLLAGALITHLRRGDGPRELAPAAIAGLLVAVHLALGLAPGLVS</sequence>